<proteinExistence type="predicted"/>
<dbReference type="Proteomes" id="UP001244207">
    <property type="component" value="Unassembled WGS sequence"/>
</dbReference>
<keyword evidence="2" id="KW-1185">Reference proteome</keyword>
<gene>
    <name evidence="1" type="ORF">BDZ83DRAFT_649773</name>
</gene>
<dbReference type="RefSeq" id="XP_060367245.1">
    <property type="nucleotide sequence ID" value="XM_060510311.1"/>
</dbReference>
<dbReference type="GeneID" id="85394210"/>
<evidence type="ECO:0000313" key="2">
    <source>
        <dbReference type="Proteomes" id="UP001244207"/>
    </source>
</evidence>
<accession>A0AAD8URR3</accession>
<dbReference type="EMBL" id="JAHMHS010000026">
    <property type="protein sequence ID" value="KAK1727190.1"/>
    <property type="molecule type" value="Genomic_DNA"/>
</dbReference>
<name>A0AAD8URR3_GLOAC</name>
<comment type="caution">
    <text evidence="1">The sequence shown here is derived from an EMBL/GenBank/DDBJ whole genome shotgun (WGS) entry which is preliminary data.</text>
</comment>
<evidence type="ECO:0000313" key="1">
    <source>
        <dbReference type="EMBL" id="KAK1727190.1"/>
    </source>
</evidence>
<organism evidence="1 2">
    <name type="scientific">Glomerella acutata</name>
    <name type="common">Colletotrichum acutatum</name>
    <dbReference type="NCBI Taxonomy" id="27357"/>
    <lineage>
        <taxon>Eukaryota</taxon>
        <taxon>Fungi</taxon>
        <taxon>Dikarya</taxon>
        <taxon>Ascomycota</taxon>
        <taxon>Pezizomycotina</taxon>
        <taxon>Sordariomycetes</taxon>
        <taxon>Hypocreomycetidae</taxon>
        <taxon>Glomerellales</taxon>
        <taxon>Glomerellaceae</taxon>
        <taxon>Colletotrichum</taxon>
        <taxon>Colletotrichum acutatum species complex</taxon>
    </lineage>
</organism>
<dbReference type="AlphaFoldDB" id="A0AAD8URR3"/>
<reference evidence="1" key="1">
    <citation type="submission" date="2021-12" db="EMBL/GenBank/DDBJ databases">
        <title>Comparative genomics, transcriptomics and evolutionary studies reveal genomic signatures of adaptation to plant cell wall in hemibiotrophic fungi.</title>
        <authorList>
            <consortium name="DOE Joint Genome Institute"/>
            <person name="Baroncelli R."/>
            <person name="Diaz J.F."/>
            <person name="Benocci T."/>
            <person name="Peng M."/>
            <person name="Battaglia E."/>
            <person name="Haridas S."/>
            <person name="Andreopoulos W."/>
            <person name="Labutti K."/>
            <person name="Pangilinan J."/>
            <person name="Floch G.L."/>
            <person name="Makela M.R."/>
            <person name="Henrissat B."/>
            <person name="Grigoriev I.V."/>
            <person name="Crouch J.A."/>
            <person name="De Vries R.P."/>
            <person name="Sukno S.A."/>
            <person name="Thon M.R."/>
        </authorList>
    </citation>
    <scope>NUCLEOTIDE SEQUENCE</scope>
    <source>
        <strain evidence="1">CBS 112980</strain>
    </source>
</reference>
<protein>
    <submittedName>
        <fullName evidence="1">Uncharacterized protein</fullName>
    </submittedName>
</protein>
<sequence>MPIDKSAPLRLDDDFGQIDAVAIVANKDMLKSEKRRRAFRRCGIRLGDSTNAVDSRTGTDAKIQQIDAGLEIMLCGASHAEAWETGLRRHYLRGPMTPDEKEEIMLDLAVYVGWHQEVLCALDEAPADGSAEGSGPYTGGSVSLLEGFKLHCPAQPVICLGAMVIRALSQSFALQD</sequence>